<comment type="similarity">
    <text evidence="8">Belongs to the binding-protein-dependent transport system permease family.</text>
</comment>
<dbReference type="NCBIfam" id="TIGR01726">
    <property type="entry name" value="HEQRo_perm_3TM"/>
    <property type="match status" value="1"/>
</dbReference>
<keyword evidence="11" id="KW-1185">Reference proteome</keyword>
<feature type="transmembrane region" description="Helical" evidence="8">
    <location>
        <begin position="44"/>
        <end position="67"/>
    </location>
</feature>
<evidence type="ECO:0000259" key="9">
    <source>
        <dbReference type="PROSITE" id="PS50928"/>
    </source>
</evidence>
<dbReference type="SUPFAM" id="SSF161098">
    <property type="entry name" value="MetI-like"/>
    <property type="match status" value="1"/>
</dbReference>
<keyword evidence="2 8" id="KW-0813">Transport</keyword>
<feature type="transmembrane region" description="Helical" evidence="8">
    <location>
        <begin position="166"/>
        <end position="193"/>
    </location>
</feature>
<dbReference type="PANTHER" id="PTHR30614">
    <property type="entry name" value="MEMBRANE COMPONENT OF AMINO ACID ABC TRANSPORTER"/>
    <property type="match status" value="1"/>
</dbReference>
<sequence length="244" mass="27115">MTGGEGIPPALWNKATSDFPCTERKDVIPIDVYSRVLPLLLDGFVVTIQLVIFAGFLSFVMSFVGGLARLSRFAPVRWVAGFIIEFFRGTSLLVQLFWLYYALPLLGVTLPTGLVGIVALMLNYGSYGSEIVRSSILAIPKGQTEAAIALNMTPFQRMKSIILPQAFRIMLPSFGNLMIELMKGTALVALITIPDMTYYIKEARNTIGHDTQLFSMLLVAYFIIGIALTMLFRWLERKFSAGRV</sequence>
<keyword evidence="7 8" id="KW-0472">Membrane</keyword>
<dbReference type="Pfam" id="PF00528">
    <property type="entry name" value="BPD_transp_1"/>
    <property type="match status" value="1"/>
</dbReference>
<gene>
    <name evidence="10" type="ORF">C8P63_11655</name>
</gene>
<feature type="transmembrane region" description="Helical" evidence="8">
    <location>
        <begin position="79"/>
        <end position="99"/>
    </location>
</feature>
<evidence type="ECO:0000256" key="3">
    <source>
        <dbReference type="ARBA" id="ARBA00022475"/>
    </source>
</evidence>
<dbReference type="AlphaFoldDB" id="A0A2T6BQW6"/>
<feature type="transmembrane region" description="Helical" evidence="8">
    <location>
        <begin position="105"/>
        <end position="124"/>
    </location>
</feature>
<evidence type="ECO:0000256" key="7">
    <source>
        <dbReference type="ARBA" id="ARBA00023136"/>
    </source>
</evidence>
<organism evidence="10 11">
    <name type="scientific">Melghirimyces profundicolus</name>
    <dbReference type="NCBI Taxonomy" id="1242148"/>
    <lineage>
        <taxon>Bacteria</taxon>
        <taxon>Bacillati</taxon>
        <taxon>Bacillota</taxon>
        <taxon>Bacilli</taxon>
        <taxon>Bacillales</taxon>
        <taxon>Thermoactinomycetaceae</taxon>
        <taxon>Melghirimyces</taxon>
    </lineage>
</organism>
<evidence type="ECO:0000256" key="2">
    <source>
        <dbReference type="ARBA" id="ARBA00022448"/>
    </source>
</evidence>
<keyword evidence="4 8" id="KW-0812">Transmembrane</keyword>
<keyword evidence="5" id="KW-0029">Amino-acid transport</keyword>
<dbReference type="GO" id="GO:0022857">
    <property type="term" value="F:transmembrane transporter activity"/>
    <property type="evidence" value="ECO:0007669"/>
    <property type="project" value="InterPro"/>
</dbReference>
<feature type="transmembrane region" description="Helical" evidence="8">
    <location>
        <begin position="213"/>
        <end position="235"/>
    </location>
</feature>
<dbReference type="Proteomes" id="UP000244240">
    <property type="component" value="Unassembled WGS sequence"/>
</dbReference>
<evidence type="ECO:0000256" key="1">
    <source>
        <dbReference type="ARBA" id="ARBA00004651"/>
    </source>
</evidence>
<dbReference type="PANTHER" id="PTHR30614:SF0">
    <property type="entry name" value="L-CYSTINE TRANSPORT SYSTEM PERMEASE PROTEIN TCYL"/>
    <property type="match status" value="1"/>
</dbReference>
<dbReference type="NCBIfam" id="TIGR03004">
    <property type="entry name" value="ectoine_ehuC"/>
    <property type="match status" value="1"/>
</dbReference>
<feature type="domain" description="ABC transmembrane type-1" evidence="9">
    <location>
        <begin position="44"/>
        <end position="232"/>
    </location>
</feature>
<reference evidence="10 11" key="1">
    <citation type="submission" date="2018-04" db="EMBL/GenBank/DDBJ databases">
        <title>Genomic Encyclopedia of Archaeal and Bacterial Type Strains, Phase II (KMG-II): from individual species to whole genera.</title>
        <authorList>
            <person name="Goeker M."/>
        </authorList>
    </citation>
    <scope>NUCLEOTIDE SEQUENCE [LARGE SCALE GENOMIC DNA]</scope>
    <source>
        <strain evidence="10 11">DSM 45787</strain>
    </source>
</reference>
<dbReference type="GO" id="GO:0043190">
    <property type="term" value="C:ATP-binding cassette (ABC) transporter complex"/>
    <property type="evidence" value="ECO:0007669"/>
    <property type="project" value="InterPro"/>
</dbReference>
<dbReference type="Gene3D" id="1.10.3720.10">
    <property type="entry name" value="MetI-like"/>
    <property type="match status" value="1"/>
</dbReference>
<dbReference type="InterPro" id="IPR010065">
    <property type="entry name" value="AA_ABC_transptr_permease_3TM"/>
</dbReference>
<name>A0A2T6BQW6_9BACL</name>
<evidence type="ECO:0000256" key="5">
    <source>
        <dbReference type="ARBA" id="ARBA00022970"/>
    </source>
</evidence>
<dbReference type="InterPro" id="IPR000515">
    <property type="entry name" value="MetI-like"/>
</dbReference>
<keyword evidence="6 8" id="KW-1133">Transmembrane helix</keyword>
<accession>A0A2T6BQW6</accession>
<dbReference type="InterPro" id="IPR014342">
    <property type="entry name" value="Ectoine_EhuC"/>
</dbReference>
<comment type="caution">
    <text evidence="10">The sequence shown here is derived from an EMBL/GenBank/DDBJ whole genome shotgun (WGS) entry which is preliminary data.</text>
</comment>
<dbReference type="PROSITE" id="PS50928">
    <property type="entry name" value="ABC_TM1"/>
    <property type="match status" value="1"/>
</dbReference>
<dbReference type="RefSeq" id="WP_108024445.1">
    <property type="nucleotide sequence ID" value="NZ_QBKR01000016.1"/>
</dbReference>
<evidence type="ECO:0000256" key="6">
    <source>
        <dbReference type="ARBA" id="ARBA00022989"/>
    </source>
</evidence>
<keyword evidence="3" id="KW-1003">Cell membrane</keyword>
<dbReference type="GO" id="GO:0006865">
    <property type="term" value="P:amino acid transport"/>
    <property type="evidence" value="ECO:0007669"/>
    <property type="project" value="UniProtKB-KW"/>
</dbReference>
<dbReference type="InterPro" id="IPR035906">
    <property type="entry name" value="MetI-like_sf"/>
</dbReference>
<dbReference type="InterPro" id="IPR043429">
    <property type="entry name" value="ArtM/GltK/GlnP/TcyL/YhdX-like"/>
</dbReference>
<dbReference type="OrthoDB" id="9805999at2"/>
<evidence type="ECO:0000313" key="11">
    <source>
        <dbReference type="Proteomes" id="UP000244240"/>
    </source>
</evidence>
<evidence type="ECO:0000313" key="10">
    <source>
        <dbReference type="EMBL" id="PTX58468.1"/>
    </source>
</evidence>
<dbReference type="EMBL" id="QBKR01000016">
    <property type="protein sequence ID" value="PTX58468.1"/>
    <property type="molecule type" value="Genomic_DNA"/>
</dbReference>
<comment type="subcellular location">
    <subcellularLocation>
        <location evidence="1 8">Cell membrane</location>
        <topology evidence="1 8">Multi-pass membrane protein</topology>
    </subcellularLocation>
</comment>
<evidence type="ECO:0000256" key="8">
    <source>
        <dbReference type="RuleBase" id="RU363032"/>
    </source>
</evidence>
<dbReference type="CDD" id="cd06261">
    <property type="entry name" value="TM_PBP2"/>
    <property type="match status" value="1"/>
</dbReference>
<protein>
    <submittedName>
        <fullName evidence="10">Amino acid ABC transporter membrane protein 1 (PAAT family)</fullName>
    </submittedName>
</protein>
<proteinExistence type="inferred from homology"/>
<evidence type="ECO:0000256" key="4">
    <source>
        <dbReference type="ARBA" id="ARBA00022692"/>
    </source>
</evidence>